<evidence type="ECO:0000313" key="1">
    <source>
        <dbReference type="EMBL" id="CAL1412369.1"/>
    </source>
</evidence>
<protein>
    <submittedName>
        <fullName evidence="1">Uncharacterized protein</fullName>
    </submittedName>
</protein>
<dbReference type="EMBL" id="OZ034822">
    <property type="protein sequence ID" value="CAL1412369.1"/>
    <property type="molecule type" value="Genomic_DNA"/>
</dbReference>
<gene>
    <name evidence="1" type="ORF">LTRI10_LOCUS51668</name>
</gene>
<dbReference type="AlphaFoldDB" id="A0AAV2GNW2"/>
<accession>A0AAV2GNW2</accession>
<organism evidence="1 2">
    <name type="scientific">Linum trigynum</name>
    <dbReference type="NCBI Taxonomy" id="586398"/>
    <lineage>
        <taxon>Eukaryota</taxon>
        <taxon>Viridiplantae</taxon>
        <taxon>Streptophyta</taxon>
        <taxon>Embryophyta</taxon>
        <taxon>Tracheophyta</taxon>
        <taxon>Spermatophyta</taxon>
        <taxon>Magnoliopsida</taxon>
        <taxon>eudicotyledons</taxon>
        <taxon>Gunneridae</taxon>
        <taxon>Pentapetalae</taxon>
        <taxon>rosids</taxon>
        <taxon>fabids</taxon>
        <taxon>Malpighiales</taxon>
        <taxon>Linaceae</taxon>
        <taxon>Linum</taxon>
    </lineage>
</organism>
<reference evidence="1 2" key="1">
    <citation type="submission" date="2024-04" db="EMBL/GenBank/DDBJ databases">
        <authorList>
            <person name="Fracassetti M."/>
        </authorList>
    </citation>
    <scope>NUCLEOTIDE SEQUENCE [LARGE SCALE GENOMIC DNA]</scope>
</reference>
<keyword evidence="2" id="KW-1185">Reference proteome</keyword>
<evidence type="ECO:0000313" key="2">
    <source>
        <dbReference type="Proteomes" id="UP001497516"/>
    </source>
</evidence>
<sequence length="72" mass="8447">MHICESLFSRPILSEMDLVIPGSGSMVADVYKDCSVCDNFFKTQEFVYENRFTTSTILIRCENYRTQFIYEI</sequence>
<dbReference type="Proteomes" id="UP001497516">
    <property type="component" value="Chromosome 9"/>
</dbReference>
<name>A0AAV2GNW2_9ROSI</name>
<proteinExistence type="predicted"/>